<dbReference type="PROSITE" id="PS50887">
    <property type="entry name" value="GGDEF"/>
    <property type="match status" value="1"/>
</dbReference>
<organism evidence="4 5">
    <name type="scientific">Vibrio harveyi</name>
    <name type="common">Beneckea harveyi</name>
    <dbReference type="NCBI Taxonomy" id="669"/>
    <lineage>
        <taxon>Bacteria</taxon>
        <taxon>Pseudomonadati</taxon>
        <taxon>Pseudomonadota</taxon>
        <taxon>Gammaproteobacteria</taxon>
        <taxon>Vibrionales</taxon>
        <taxon>Vibrionaceae</taxon>
        <taxon>Vibrio</taxon>
    </lineage>
</organism>
<dbReference type="InterPro" id="IPR029787">
    <property type="entry name" value="Nucleotide_cyclase"/>
</dbReference>
<name>A0A454CPQ5_VIBHA</name>
<proteinExistence type="predicted"/>
<dbReference type="GO" id="GO:0052621">
    <property type="term" value="F:diguanylate cyclase activity"/>
    <property type="evidence" value="ECO:0007669"/>
    <property type="project" value="UniProtKB-EC"/>
</dbReference>
<dbReference type="InterPro" id="IPR043128">
    <property type="entry name" value="Rev_trsase/Diguanyl_cyclase"/>
</dbReference>
<dbReference type="InterPro" id="IPR000160">
    <property type="entry name" value="GGDEF_dom"/>
</dbReference>
<evidence type="ECO:0000256" key="2">
    <source>
        <dbReference type="ARBA" id="ARBA00034247"/>
    </source>
</evidence>
<dbReference type="Pfam" id="PF00990">
    <property type="entry name" value="GGDEF"/>
    <property type="match status" value="1"/>
</dbReference>
<reference evidence="4 5" key="1">
    <citation type="submission" date="2012-10" db="EMBL/GenBank/DDBJ databases">
        <title>Genome sequence of Vibrio Cholerae HENC-02.</title>
        <authorList>
            <person name="Eppinger M."/>
            <person name="Hasan N.A."/>
            <person name="Sengamalay N."/>
            <person name="Hine E."/>
            <person name="Su Q."/>
            <person name="Daugherty S.C."/>
            <person name="Young S."/>
            <person name="Sadzewicz L."/>
            <person name="Tallon L."/>
            <person name="Cebula T.A."/>
            <person name="Ravel J."/>
            <person name="Colwell R.R."/>
        </authorList>
    </citation>
    <scope>NUCLEOTIDE SEQUENCE [LARGE SCALE GENOMIC DNA]</scope>
    <source>
        <strain evidence="4 5">HENC-02</strain>
    </source>
</reference>
<evidence type="ECO:0000313" key="4">
    <source>
        <dbReference type="EMBL" id="EKM28366.1"/>
    </source>
</evidence>
<accession>A0A454CPQ5</accession>
<dbReference type="EMBL" id="AJSR01002558">
    <property type="protein sequence ID" value="EKM28366.1"/>
    <property type="molecule type" value="Genomic_DNA"/>
</dbReference>
<evidence type="ECO:0000259" key="3">
    <source>
        <dbReference type="PROSITE" id="PS50887"/>
    </source>
</evidence>
<comment type="catalytic activity">
    <reaction evidence="2">
        <text>2 GTP = 3',3'-c-di-GMP + 2 diphosphate</text>
        <dbReference type="Rhea" id="RHEA:24898"/>
        <dbReference type="ChEBI" id="CHEBI:33019"/>
        <dbReference type="ChEBI" id="CHEBI:37565"/>
        <dbReference type="ChEBI" id="CHEBI:58805"/>
        <dbReference type="EC" id="2.7.7.65"/>
    </reaction>
</comment>
<dbReference type="AlphaFoldDB" id="A0A454CPQ5"/>
<feature type="domain" description="GGDEF" evidence="3">
    <location>
        <begin position="1"/>
        <end position="121"/>
    </location>
</feature>
<comment type="caution">
    <text evidence="4">The sequence shown here is derived from an EMBL/GenBank/DDBJ whole genome shotgun (WGS) entry which is preliminary data.</text>
</comment>
<dbReference type="PANTHER" id="PTHR45138:SF9">
    <property type="entry name" value="DIGUANYLATE CYCLASE DGCM-RELATED"/>
    <property type="match status" value="1"/>
</dbReference>
<dbReference type="InterPro" id="IPR050469">
    <property type="entry name" value="Diguanylate_Cyclase"/>
</dbReference>
<evidence type="ECO:0000313" key="5">
    <source>
        <dbReference type="Proteomes" id="UP000008367"/>
    </source>
</evidence>
<dbReference type="EC" id="2.7.7.65" evidence="1"/>
<dbReference type="Proteomes" id="UP000008367">
    <property type="component" value="Unassembled WGS sequence"/>
</dbReference>
<dbReference type="Gene3D" id="3.30.70.270">
    <property type="match status" value="1"/>
</dbReference>
<sequence length="124" mass="13776">LDYFKVVNDTFGHDVGDQVLMHIADFLSNNVRKQDLIARWGGEEFVILLRDTSIEQGEQIALNLQEKMKQENFSPVTCMTFSAGVATLEVGQNFDELVACADKALYLAKNSGRNCVKTNLCVAS</sequence>
<dbReference type="CDD" id="cd01949">
    <property type="entry name" value="GGDEF"/>
    <property type="match status" value="1"/>
</dbReference>
<gene>
    <name evidence="4" type="ORF">VCHENC02_5730</name>
</gene>
<evidence type="ECO:0000256" key="1">
    <source>
        <dbReference type="ARBA" id="ARBA00012528"/>
    </source>
</evidence>
<dbReference type="SMART" id="SM00267">
    <property type="entry name" value="GGDEF"/>
    <property type="match status" value="1"/>
</dbReference>
<protein>
    <recommendedName>
        <fullName evidence="1">diguanylate cyclase</fullName>
        <ecNumber evidence="1">2.7.7.65</ecNumber>
    </recommendedName>
</protein>
<feature type="non-terminal residue" evidence="4">
    <location>
        <position position="1"/>
    </location>
</feature>
<dbReference type="SUPFAM" id="SSF55073">
    <property type="entry name" value="Nucleotide cyclase"/>
    <property type="match status" value="1"/>
</dbReference>
<dbReference type="PANTHER" id="PTHR45138">
    <property type="entry name" value="REGULATORY COMPONENTS OF SENSORY TRANSDUCTION SYSTEM"/>
    <property type="match status" value="1"/>
</dbReference>
<dbReference type="NCBIfam" id="TIGR00254">
    <property type="entry name" value="GGDEF"/>
    <property type="match status" value="1"/>
</dbReference>